<evidence type="ECO:0000256" key="1">
    <source>
        <dbReference type="ARBA" id="ARBA00022737"/>
    </source>
</evidence>
<keyword evidence="6" id="KW-1185">Reference proteome</keyword>
<dbReference type="SMART" id="SM00042">
    <property type="entry name" value="CUB"/>
    <property type="match status" value="2"/>
</dbReference>
<reference evidence="5 6" key="1">
    <citation type="submission" date="2024-04" db="EMBL/GenBank/DDBJ databases">
        <authorList>
            <consortium name="Genoscope - CEA"/>
            <person name="William W."/>
        </authorList>
    </citation>
    <scope>NUCLEOTIDE SEQUENCE [LARGE SCALE GENOMIC DNA]</scope>
</reference>
<feature type="domain" description="CUB" evidence="4">
    <location>
        <begin position="214"/>
        <end position="324"/>
    </location>
</feature>
<protein>
    <recommendedName>
        <fullName evidence="4">CUB domain-containing protein</fullName>
    </recommendedName>
</protein>
<accession>A0AAV2IBH7</accession>
<evidence type="ECO:0000259" key="4">
    <source>
        <dbReference type="PROSITE" id="PS01180"/>
    </source>
</evidence>
<dbReference type="FunFam" id="2.60.120.290:FF:000005">
    <property type="entry name" value="Procollagen C-endopeptidase enhancer 1"/>
    <property type="match status" value="1"/>
</dbReference>
<dbReference type="AlphaFoldDB" id="A0AAV2IBH7"/>
<evidence type="ECO:0000313" key="5">
    <source>
        <dbReference type="EMBL" id="CAL1544201.1"/>
    </source>
</evidence>
<proteinExistence type="predicted"/>
<evidence type="ECO:0000256" key="2">
    <source>
        <dbReference type="ARBA" id="ARBA00023157"/>
    </source>
</evidence>
<sequence length="371" mass="41350">MLSCTTQVTTTASVWKSMLCHKMNLNCFCSIILTFLCRLDLVVVSANETFCSTQSTLTPYGGSCYASTQCITNYCDNVCVCPVNTYYHSCTASCVLNCNAATNNPSGQIVSHDYPYNYPNYELCMWTLRGTSNVYYVISISYMDIEYSYNCSLDSLKIYDVKPNGNTQLAMFCNGKDTSKHIVATTSNSMLVVFKTDHSVQGRGFSGYYRSFAYNATITEPRRGYIASPGYPLKYPGNSYFSWTITGTPGSFISLIILNLSIENTYEHINIYDGDNINTRTLAHMDSNSVSQPVFMSTGSSLHIVFRSDSSFEYSGLLASYEINECQTILTGTSGDIVSPGYPLNYVENLSCSWTVNTDPNTIIFLRFDYI</sequence>
<feature type="domain" description="CUB" evidence="4">
    <location>
        <begin position="98"/>
        <end position="212"/>
    </location>
</feature>
<evidence type="ECO:0000313" key="6">
    <source>
        <dbReference type="Proteomes" id="UP001497497"/>
    </source>
</evidence>
<dbReference type="Gene3D" id="2.60.120.290">
    <property type="entry name" value="Spermadhesin, CUB domain"/>
    <property type="match status" value="3"/>
</dbReference>
<dbReference type="PROSITE" id="PS01180">
    <property type="entry name" value="CUB"/>
    <property type="match status" value="3"/>
</dbReference>
<keyword evidence="2" id="KW-1015">Disulfide bond</keyword>
<gene>
    <name evidence="5" type="ORF">GSLYS_00017714001</name>
</gene>
<name>A0AAV2IBH7_LYMST</name>
<evidence type="ECO:0000256" key="3">
    <source>
        <dbReference type="PROSITE-ProRule" id="PRU00059"/>
    </source>
</evidence>
<organism evidence="5 6">
    <name type="scientific">Lymnaea stagnalis</name>
    <name type="common">Great pond snail</name>
    <name type="synonym">Helix stagnalis</name>
    <dbReference type="NCBI Taxonomy" id="6523"/>
    <lineage>
        <taxon>Eukaryota</taxon>
        <taxon>Metazoa</taxon>
        <taxon>Spiralia</taxon>
        <taxon>Lophotrochozoa</taxon>
        <taxon>Mollusca</taxon>
        <taxon>Gastropoda</taxon>
        <taxon>Heterobranchia</taxon>
        <taxon>Euthyneura</taxon>
        <taxon>Panpulmonata</taxon>
        <taxon>Hygrophila</taxon>
        <taxon>Lymnaeoidea</taxon>
        <taxon>Lymnaeidae</taxon>
        <taxon>Lymnaea</taxon>
    </lineage>
</organism>
<dbReference type="SUPFAM" id="SSF49854">
    <property type="entry name" value="Spermadhesin, CUB domain"/>
    <property type="match status" value="3"/>
</dbReference>
<dbReference type="EMBL" id="CAXITT010000603">
    <property type="protein sequence ID" value="CAL1544201.1"/>
    <property type="molecule type" value="Genomic_DNA"/>
</dbReference>
<dbReference type="InterPro" id="IPR000859">
    <property type="entry name" value="CUB_dom"/>
</dbReference>
<comment type="caution">
    <text evidence="3">Lacks conserved residue(s) required for the propagation of feature annotation.</text>
</comment>
<keyword evidence="1" id="KW-0677">Repeat</keyword>
<dbReference type="Pfam" id="PF00431">
    <property type="entry name" value="CUB"/>
    <property type="match status" value="3"/>
</dbReference>
<dbReference type="PANTHER" id="PTHR24251">
    <property type="entry name" value="OVOCHYMASE-RELATED"/>
    <property type="match status" value="1"/>
</dbReference>
<feature type="domain" description="CUB" evidence="4">
    <location>
        <begin position="326"/>
        <end position="371"/>
    </location>
</feature>
<dbReference type="CDD" id="cd00041">
    <property type="entry name" value="CUB"/>
    <property type="match status" value="3"/>
</dbReference>
<dbReference type="InterPro" id="IPR035914">
    <property type="entry name" value="Sperma_CUB_dom_sf"/>
</dbReference>
<dbReference type="Proteomes" id="UP001497497">
    <property type="component" value="Unassembled WGS sequence"/>
</dbReference>
<dbReference type="PANTHER" id="PTHR24251:SF30">
    <property type="entry name" value="MEMBRANE FRIZZLED-RELATED PROTEIN"/>
    <property type="match status" value="1"/>
</dbReference>
<comment type="caution">
    <text evidence="5">The sequence shown here is derived from an EMBL/GenBank/DDBJ whole genome shotgun (WGS) entry which is preliminary data.</text>
</comment>